<accession>A0ABW4IDG2</accession>
<dbReference type="Gene3D" id="2.160.20.10">
    <property type="entry name" value="Single-stranded right-handed beta-helix, Pectin lyase-like"/>
    <property type="match status" value="1"/>
</dbReference>
<feature type="region of interest" description="Disordered" evidence="1">
    <location>
        <begin position="17"/>
        <end position="44"/>
    </location>
</feature>
<dbReference type="InterPro" id="IPR039513">
    <property type="entry name" value="PL-6"/>
</dbReference>
<keyword evidence="3" id="KW-1185">Reference proteome</keyword>
<keyword evidence="2" id="KW-0456">Lyase</keyword>
<feature type="compositionally biased region" description="Basic and acidic residues" evidence="1">
    <location>
        <begin position="18"/>
        <end position="27"/>
    </location>
</feature>
<name>A0ABW4IDG2_9SPHI</name>
<evidence type="ECO:0000313" key="3">
    <source>
        <dbReference type="Proteomes" id="UP001597118"/>
    </source>
</evidence>
<dbReference type="InterPro" id="IPR012334">
    <property type="entry name" value="Pectin_lyas_fold"/>
</dbReference>
<reference evidence="3" key="1">
    <citation type="journal article" date="2019" name="Int. J. Syst. Evol. Microbiol.">
        <title>The Global Catalogue of Microorganisms (GCM) 10K type strain sequencing project: providing services to taxonomists for standard genome sequencing and annotation.</title>
        <authorList>
            <consortium name="The Broad Institute Genomics Platform"/>
            <consortium name="The Broad Institute Genome Sequencing Center for Infectious Disease"/>
            <person name="Wu L."/>
            <person name="Ma J."/>
        </authorList>
    </citation>
    <scope>NUCLEOTIDE SEQUENCE [LARGE SCALE GENOMIC DNA]</scope>
    <source>
        <strain evidence="3">CCUG 53762</strain>
    </source>
</reference>
<gene>
    <name evidence="2" type="ORF">ACFSAH_12975</name>
</gene>
<dbReference type="CDD" id="cd14251">
    <property type="entry name" value="PL-6"/>
    <property type="match status" value="1"/>
</dbReference>
<dbReference type="EMBL" id="JBHUDG010000020">
    <property type="protein sequence ID" value="MFD1630796.1"/>
    <property type="molecule type" value="Genomic_DNA"/>
</dbReference>
<protein>
    <submittedName>
        <fullName evidence="2">Polysaccharide lyase 6 family protein</fullName>
    </submittedName>
</protein>
<organism evidence="2 3">
    <name type="scientific">Pseudopedobacter beijingensis</name>
    <dbReference type="NCBI Taxonomy" id="1207056"/>
    <lineage>
        <taxon>Bacteria</taxon>
        <taxon>Pseudomonadati</taxon>
        <taxon>Bacteroidota</taxon>
        <taxon>Sphingobacteriia</taxon>
        <taxon>Sphingobacteriales</taxon>
        <taxon>Sphingobacteriaceae</taxon>
        <taxon>Pseudopedobacter</taxon>
    </lineage>
</organism>
<dbReference type="GO" id="GO:0016829">
    <property type="term" value="F:lyase activity"/>
    <property type="evidence" value="ECO:0007669"/>
    <property type="project" value="UniProtKB-KW"/>
</dbReference>
<dbReference type="SUPFAM" id="SSF51126">
    <property type="entry name" value="Pectin lyase-like"/>
    <property type="match status" value="1"/>
</dbReference>
<sequence length="509" mass="54201">MIRSFLVLSLLGIHSSCKKSDKGKEEDGGTVVVPPPVDNGGNDDNGKVIECKSCKVISSAAELSALTLTAGDSVMMKKGDWNNQRLVFKGTGTAQKPIVLIAEKLGGVILKGASSIQIDGKYLEVNGLNFKNGDLSVSKLNIVDFTSSSANCSLTNTSIVDYNPADATVDYRWISVNGTNNRVDHCYVKGKKHQGATVVIWGSNANSGILSHRIDHNFFGERIDLGNNGGETIRVGTSDYYLKESNVTVEDNVFYKCSGETEIISNKMSKNIIRNNLIFESRGTLCLRHGNGTEVYGNYIIGNNVSTTGGIRIVGENHLVYNNYIQGVATTGQTCAISILDGVPNSEPSGYFQVKNVKIVGNSIVNCSQGFDIGAGKGGNNRTVPPADCTIANNLVQKKSTTTTLLTFTDAPSNFTYAGNLASAGLSLPVGLTGFTLADLKLATNSFNIYEPQTGSPVLNAFQGTFPFFTSADVGANKLDDQHKALLKAQGIGPDWVQGLGDVLIIKAQ</sequence>
<evidence type="ECO:0000256" key="1">
    <source>
        <dbReference type="SAM" id="MobiDB-lite"/>
    </source>
</evidence>
<comment type="caution">
    <text evidence="2">The sequence shown here is derived from an EMBL/GenBank/DDBJ whole genome shotgun (WGS) entry which is preliminary data.</text>
</comment>
<proteinExistence type="predicted"/>
<dbReference type="RefSeq" id="WP_379663175.1">
    <property type="nucleotide sequence ID" value="NZ_JBHUDG010000020.1"/>
</dbReference>
<dbReference type="Proteomes" id="UP001597118">
    <property type="component" value="Unassembled WGS sequence"/>
</dbReference>
<dbReference type="InterPro" id="IPR011050">
    <property type="entry name" value="Pectin_lyase_fold/virulence"/>
</dbReference>
<dbReference type="Pfam" id="PF14592">
    <property type="entry name" value="Chondroitinas_B"/>
    <property type="match status" value="1"/>
</dbReference>
<evidence type="ECO:0000313" key="2">
    <source>
        <dbReference type="EMBL" id="MFD1630796.1"/>
    </source>
</evidence>